<dbReference type="Proteomes" id="UP000197032">
    <property type="component" value="Unassembled WGS sequence"/>
</dbReference>
<organism evidence="2 3">
    <name type="scientific">Calderihabitans maritimus</name>
    <dbReference type="NCBI Taxonomy" id="1246530"/>
    <lineage>
        <taxon>Bacteria</taxon>
        <taxon>Bacillati</taxon>
        <taxon>Bacillota</taxon>
        <taxon>Clostridia</taxon>
        <taxon>Neomoorellales</taxon>
        <taxon>Calderihabitantaceae</taxon>
        <taxon>Calderihabitans</taxon>
    </lineage>
</organism>
<comment type="caution">
    <text evidence="2">The sequence shown here is derived from an EMBL/GenBank/DDBJ whole genome shotgun (WGS) entry which is preliminary data.</text>
</comment>
<gene>
    <name evidence="2" type="ORF">KKC1_26240</name>
</gene>
<proteinExistence type="predicted"/>
<protein>
    <submittedName>
        <fullName evidence="2">Uncharacterized conserved protein</fullName>
    </submittedName>
</protein>
<feature type="domain" description="DUF1659" evidence="1">
    <location>
        <begin position="2"/>
        <end position="72"/>
    </location>
</feature>
<dbReference type="EMBL" id="BDGJ01000145">
    <property type="protein sequence ID" value="GAW93492.1"/>
    <property type="molecule type" value="Genomic_DNA"/>
</dbReference>
<name>A0A1Z5HVE2_9FIRM</name>
<evidence type="ECO:0000313" key="3">
    <source>
        <dbReference type="Proteomes" id="UP000197032"/>
    </source>
</evidence>
<keyword evidence="3" id="KW-1185">Reference proteome</keyword>
<evidence type="ECO:0000259" key="1">
    <source>
        <dbReference type="Pfam" id="PF07872"/>
    </source>
</evidence>
<dbReference type="InterPro" id="IPR012454">
    <property type="entry name" value="DUF1659"/>
</dbReference>
<dbReference type="RefSeq" id="WP_088554623.1">
    <property type="nucleotide sequence ID" value="NZ_BDGJ01000145.1"/>
</dbReference>
<evidence type="ECO:0000313" key="2">
    <source>
        <dbReference type="EMBL" id="GAW93492.1"/>
    </source>
</evidence>
<dbReference type="Pfam" id="PF07872">
    <property type="entry name" value="DUF1659"/>
    <property type="match status" value="1"/>
</dbReference>
<sequence length="77" mass="8164">MAVTVVPLESTLRLELVTGTDANGNPVVRTSSYRGIKPAAADQDVFDVAQAIAGLQVHTLNRISRVNENELMASATV</sequence>
<dbReference type="AlphaFoldDB" id="A0A1Z5HVE2"/>
<accession>A0A1Z5HVE2</accession>
<reference evidence="3" key="1">
    <citation type="journal article" date="2017" name="Appl. Environ. Microbiol.">
        <title>Genomic analysis of Calderihabitans maritimus KKC1, a thermophilic hydrogenogenic carboxydotrophic bacterium isolated from marine sediment.</title>
        <authorList>
            <person name="Omae K."/>
            <person name="Yoneda Y."/>
            <person name="Fukuyama Y."/>
            <person name="Yoshida T."/>
            <person name="Sako Y."/>
        </authorList>
    </citation>
    <scope>NUCLEOTIDE SEQUENCE [LARGE SCALE GENOMIC DNA]</scope>
    <source>
        <strain evidence="3">KKC1</strain>
    </source>
</reference>
<dbReference type="OrthoDB" id="1954703at2"/>